<dbReference type="SUPFAM" id="SSF55781">
    <property type="entry name" value="GAF domain-like"/>
    <property type="match status" value="1"/>
</dbReference>
<dbReference type="InterPro" id="IPR050923">
    <property type="entry name" value="Cell_Proc_Reg/RNA_Proc"/>
</dbReference>
<comment type="caution">
    <text evidence="2">The sequence shown here is derived from an EMBL/GenBank/DDBJ whole genome shotgun (WGS) entry which is preliminary data.</text>
</comment>
<dbReference type="RefSeq" id="WP_386669214.1">
    <property type="nucleotide sequence ID" value="NZ_JBHLTG010000003.1"/>
</dbReference>
<dbReference type="SMART" id="SM00240">
    <property type="entry name" value="FHA"/>
    <property type="match status" value="1"/>
</dbReference>
<protein>
    <submittedName>
        <fullName evidence="2">FHA domain-containing protein</fullName>
    </submittedName>
</protein>
<dbReference type="EMBL" id="JBHLTG010000003">
    <property type="protein sequence ID" value="MFC0678934.1"/>
    <property type="molecule type" value="Genomic_DNA"/>
</dbReference>
<keyword evidence="3" id="KW-1185">Reference proteome</keyword>
<reference evidence="2 3" key="1">
    <citation type="submission" date="2024-09" db="EMBL/GenBank/DDBJ databases">
        <authorList>
            <person name="Sun Q."/>
            <person name="Mori K."/>
        </authorList>
    </citation>
    <scope>NUCLEOTIDE SEQUENCE [LARGE SCALE GENOMIC DNA]</scope>
    <source>
        <strain evidence="2 3">KCTC 23076</strain>
    </source>
</reference>
<sequence length="294" mass="32021">MQARLIAYPTDAAAVPRWLSAGDRLRVGRGADCDLVLDDASVSRSHAELSFEDGAWRLRDLGSKNGVHVDGMQVRELQLPANCWLRFGDVHCEFAQFDARQAEALRGREHERRARSAILTQQVAMGGRYDSMLDDVLQGVLELSGCTRGFLLLAQGGDYVVKASLGTDDDALGRGEFRGSVGAVERTLAERRPVVVNQVRTEAWLANRVSIIESGLQSLVCLPLLDRDKVLGAVYADRKGRGEPITAVDLELLQAFAETATLWLLAGRALDSLNDAPRWSTLVRARAPAGGDDA</sequence>
<dbReference type="Pfam" id="PF01590">
    <property type="entry name" value="GAF"/>
    <property type="match status" value="1"/>
</dbReference>
<dbReference type="PANTHER" id="PTHR23308">
    <property type="entry name" value="NUCLEAR INHIBITOR OF PROTEIN PHOSPHATASE-1"/>
    <property type="match status" value="1"/>
</dbReference>
<dbReference type="Pfam" id="PF00498">
    <property type="entry name" value="FHA"/>
    <property type="match status" value="1"/>
</dbReference>
<gene>
    <name evidence="2" type="ORF">ACFFGH_13895</name>
</gene>
<proteinExistence type="predicted"/>
<accession>A0ABV6RPN3</accession>
<dbReference type="Gene3D" id="3.30.450.40">
    <property type="match status" value="1"/>
</dbReference>
<evidence type="ECO:0000313" key="3">
    <source>
        <dbReference type="Proteomes" id="UP001589896"/>
    </source>
</evidence>
<dbReference type="InterPro" id="IPR000253">
    <property type="entry name" value="FHA_dom"/>
</dbReference>
<dbReference type="CDD" id="cd00060">
    <property type="entry name" value="FHA"/>
    <property type="match status" value="1"/>
</dbReference>
<dbReference type="PROSITE" id="PS50006">
    <property type="entry name" value="FHA_DOMAIN"/>
    <property type="match status" value="1"/>
</dbReference>
<dbReference type="InterPro" id="IPR003018">
    <property type="entry name" value="GAF"/>
</dbReference>
<dbReference type="Gene3D" id="2.60.200.20">
    <property type="match status" value="1"/>
</dbReference>
<dbReference type="SUPFAM" id="SSF49879">
    <property type="entry name" value="SMAD/FHA domain"/>
    <property type="match status" value="1"/>
</dbReference>
<dbReference type="SMART" id="SM00065">
    <property type="entry name" value="GAF"/>
    <property type="match status" value="1"/>
</dbReference>
<evidence type="ECO:0000259" key="1">
    <source>
        <dbReference type="PROSITE" id="PS50006"/>
    </source>
</evidence>
<feature type="domain" description="FHA" evidence="1">
    <location>
        <begin position="25"/>
        <end position="74"/>
    </location>
</feature>
<dbReference type="Proteomes" id="UP001589896">
    <property type="component" value="Unassembled WGS sequence"/>
</dbReference>
<dbReference type="InterPro" id="IPR008984">
    <property type="entry name" value="SMAD_FHA_dom_sf"/>
</dbReference>
<name>A0ABV6RPN3_9GAMM</name>
<organism evidence="2 3">
    <name type="scientific">Lysobacter korlensis</name>
    <dbReference type="NCBI Taxonomy" id="553636"/>
    <lineage>
        <taxon>Bacteria</taxon>
        <taxon>Pseudomonadati</taxon>
        <taxon>Pseudomonadota</taxon>
        <taxon>Gammaproteobacteria</taxon>
        <taxon>Lysobacterales</taxon>
        <taxon>Lysobacteraceae</taxon>
        <taxon>Lysobacter</taxon>
    </lineage>
</organism>
<evidence type="ECO:0000313" key="2">
    <source>
        <dbReference type="EMBL" id="MFC0678934.1"/>
    </source>
</evidence>
<dbReference type="InterPro" id="IPR029016">
    <property type="entry name" value="GAF-like_dom_sf"/>
</dbReference>